<dbReference type="InterPro" id="IPR029052">
    <property type="entry name" value="Metallo-depent_PP-like"/>
</dbReference>
<dbReference type="SUPFAM" id="SSF56300">
    <property type="entry name" value="Metallo-dependent phosphatases"/>
    <property type="match status" value="1"/>
</dbReference>
<dbReference type="InterPro" id="IPR004593">
    <property type="entry name" value="SbcD"/>
</dbReference>
<keyword evidence="6 7" id="KW-0269">Exonuclease</keyword>
<dbReference type="RefSeq" id="WP_316266355.1">
    <property type="nucleotide sequence ID" value="NZ_AP027742.1"/>
</dbReference>
<dbReference type="InterPro" id="IPR026843">
    <property type="entry name" value="SbcD_C"/>
</dbReference>
<comment type="similarity">
    <text evidence="1 7">Belongs to the SbcD family.</text>
</comment>
<reference evidence="11" key="1">
    <citation type="journal article" date="2023" name="Int. J. Syst. Evol. Microbiol.">
        <title>Claveliimonas bilis gen. nov., sp. nov., deoxycholic acid-producing bacteria isolated from human faeces, and reclassification of Sellimonas monacensis Zenner et al. 2021 as Claveliimonas monacensis comb. nov.</title>
        <authorList>
            <person name="Hisatomi A."/>
            <person name="Kastawa N.W.E.P.G."/>
            <person name="Song I."/>
            <person name="Ohkuma M."/>
            <person name="Fukiya S."/>
            <person name="Sakamoto M."/>
        </authorList>
    </citation>
    <scope>NUCLEOTIDE SEQUENCE [LARGE SCALE GENOMIC DNA]</scope>
    <source>
        <strain evidence="11">12BBH14</strain>
    </source>
</reference>
<evidence type="ECO:0000313" key="10">
    <source>
        <dbReference type="EMBL" id="BDZ76772.1"/>
    </source>
</evidence>
<gene>
    <name evidence="7 10" type="primary">sbcD</name>
    <name evidence="10" type="ORF">Lac1_09550</name>
</gene>
<proteinExistence type="inferred from homology"/>
<keyword evidence="11" id="KW-1185">Reference proteome</keyword>
<comment type="subunit">
    <text evidence="2 7">Heterodimer of SbcC and SbcD.</text>
</comment>
<evidence type="ECO:0000256" key="5">
    <source>
        <dbReference type="ARBA" id="ARBA00022801"/>
    </source>
</evidence>
<evidence type="ECO:0000259" key="8">
    <source>
        <dbReference type="Pfam" id="PF00149"/>
    </source>
</evidence>
<protein>
    <recommendedName>
        <fullName evidence="3 7">Nuclease SbcCD subunit D</fullName>
    </recommendedName>
</protein>
<evidence type="ECO:0000256" key="4">
    <source>
        <dbReference type="ARBA" id="ARBA00022722"/>
    </source>
</evidence>
<evidence type="ECO:0000313" key="11">
    <source>
        <dbReference type="Proteomes" id="UP001305815"/>
    </source>
</evidence>
<dbReference type="InterPro" id="IPR004843">
    <property type="entry name" value="Calcineurin-like_PHP"/>
</dbReference>
<keyword evidence="7" id="KW-0255">Endonuclease</keyword>
<feature type="domain" description="Calcineurin-like phosphoesterase" evidence="8">
    <location>
        <begin position="1"/>
        <end position="105"/>
    </location>
</feature>
<dbReference type="Pfam" id="PF12320">
    <property type="entry name" value="SbcD_C"/>
    <property type="match status" value="1"/>
</dbReference>
<accession>A0ABN6Z2J2</accession>
<evidence type="ECO:0000259" key="9">
    <source>
        <dbReference type="Pfam" id="PF12320"/>
    </source>
</evidence>
<dbReference type="Pfam" id="PF00149">
    <property type="entry name" value="Metallophos"/>
    <property type="match status" value="1"/>
</dbReference>
<dbReference type="PANTHER" id="PTHR30337">
    <property type="entry name" value="COMPONENT OF ATP-DEPENDENT DSDNA EXONUCLEASE"/>
    <property type="match status" value="1"/>
</dbReference>
<dbReference type="InterPro" id="IPR041796">
    <property type="entry name" value="Mre11_N"/>
</dbReference>
<dbReference type="CDD" id="cd00840">
    <property type="entry name" value="MPP_Mre11_N"/>
    <property type="match status" value="1"/>
</dbReference>
<dbReference type="Gene3D" id="3.60.21.10">
    <property type="match status" value="1"/>
</dbReference>
<organism evidence="10 11">
    <name type="scientific">Claveliimonas bilis</name>
    <dbReference type="NCBI Taxonomy" id="3028070"/>
    <lineage>
        <taxon>Bacteria</taxon>
        <taxon>Bacillati</taxon>
        <taxon>Bacillota</taxon>
        <taxon>Clostridia</taxon>
        <taxon>Lachnospirales</taxon>
        <taxon>Lachnospiraceae</taxon>
        <taxon>Claveliimonas</taxon>
    </lineage>
</organism>
<dbReference type="InterPro" id="IPR050535">
    <property type="entry name" value="DNA_Repair-Maintenance_Comp"/>
</dbReference>
<evidence type="ECO:0000256" key="6">
    <source>
        <dbReference type="ARBA" id="ARBA00022839"/>
    </source>
</evidence>
<evidence type="ECO:0000256" key="7">
    <source>
        <dbReference type="RuleBase" id="RU363069"/>
    </source>
</evidence>
<evidence type="ECO:0000256" key="1">
    <source>
        <dbReference type="ARBA" id="ARBA00010555"/>
    </source>
</evidence>
<dbReference type="EMBL" id="AP027742">
    <property type="protein sequence ID" value="BDZ76772.1"/>
    <property type="molecule type" value="Genomic_DNA"/>
</dbReference>
<dbReference type="PANTHER" id="PTHR30337:SF0">
    <property type="entry name" value="NUCLEASE SBCCD SUBUNIT D"/>
    <property type="match status" value="1"/>
</dbReference>
<feature type="domain" description="Nuclease SbcCD subunit D C-terminal" evidence="9">
    <location>
        <begin position="275"/>
        <end position="366"/>
    </location>
</feature>
<dbReference type="NCBIfam" id="TIGR00619">
    <property type="entry name" value="sbcd"/>
    <property type="match status" value="1"/>
</dbReference>
<keyword evidence="7" id="KW-0233">DNA recombination</keyword>
<evidence type="ECO:0000256" key="3">
    <source>
        <dbReference type="ARBA" id="ARBA00013365"/>
    </source>
</evidence>
<sequence length="388" mass="44671">MRFFHLSDLHIGRHFHYYNMKEDQIYILNQVVQAAKEEKPDAVVIAGDVYDKSVPSAEAVTVFNHFLTELSALEPPIPVLIVSGNHDSAERLEFASEILDRQKIYIAGVPPMDQEEKMKQVEFEDEFGKIVFYLLPFVKPGYVRKVFGEGEEKDTYDGAVRGLIEREEINPGVRNVLVSHQFYTSGGQEPIRSDSETVSVGGLEQVDVSCLDVFDYAALGHIHRRQKIGEKHAWYCGTLLKYSVSESRDEKVLTLVELREKDRDPLIQTIVLSPLRDVRKEEGTLEEILKRAGQEEGKSRMDDYVSVTLTDEKELYQPREQLEQAFPFLLEVKIDNARMRRQIREEEEVFDLSDPFKVFAQFFEEMQGRSMDAGEEAVLKNILEEEIL</sequence>
<keyword evidence="7" id="KW-0235">DNA replication</keyword>
<keyword evidence="5 7" id="KW-0378">Hydrolase</keyword>
<comment type="function">
    <text evidence="7">SbcCD cleaves DNA hairpin structures. These structures can inhibit DNA replication and are intermediates in certain DNA recombination reactions. The complex acts as a 3'-&gt;5' double strand exonuclease that can open hairpins. It also has a 5' single-strand endonuclease activity.</text>
</comment>
<dbReference type="Proteomes" id="UP001305815">
    <property type="component" value="Chromosome"/>
</dbReference>
<name>A0ABN6Z2J2_9FIRM</name>
<keyword evidence="4 7" id="KW-0540">Nuclease</keyword>
<evidence type="ECO:0000256" key="2">
    <source>
        <dbReference type="ARBA" id="ARBA00011322"/>
    </source>
</evidence>